<dbReference type="PANTHER" id="PTHR48176:SF1">
    <property type="entry name" value="DDRGK DOMAIN-CONTAINING PROTEIN 1"/>
    <property type="match status" value="1"/>
</dbReference>
<feature type="region of interest" description="Disordered" evidence="1">
    <location>
        <begin position="313"/>
        <end position="332"/>
    </location>
</feature>
<keyword evidence="3" id="KW-1185">Reference proteome</keyword>
<evidence type="ECO:0000256" key="1">
    <source>
        <dbReference type="SAM" id="MobiDB-lite"/>
    </source>
</evidence>
<gene>
    <name evidence="2" type="ORF">L345_08519</name>
</gene>
<feature type="region of interest" description="Disordered" evidence="1">
    <location>
        <begin position="349"/>
        <end position="501"/>
    </location>
</feature>
<accession>V8NUR3</accession>
<dbReference type="EMBL" id="AZIM01001806">
    <property type="protein sequence ID" value="ETE65706.1"/>
    <property type="molecule type" value="Genomic_DNA"/>
</dbReference>
<dbReference type="GO" id="GO:0044389">
    <property type="term" value="F:ubiquitin-like protein ligase binding"/>
    <property type="evidence" value="ECO:0007669"/>
    <property type="project" value="TreeGrafter"/>
</dbReference>
<feature type="compositionally biased region" description="Polar residues" evidence="1">
    <location>
        <begin position="486"/>
        <end position="501"/>
    </location>
</feature>
<reference evidence="2 3" key="1">
    <citation type="journal article" date="2013" name="Proc. Natl. Acad. Sci. U.S.A.">
        <title>The king cobra genome reveals dynamic gene evolution and adaptation in the snake venom system.</title>
        <authorList>
            <person name="Vonk F.J."/>
            <person name="Casewell N.R."/>
            <person name="Henkel C.V."/>
            <person name="Heimberg A.M."/>
            <person name="Jansen H.J."/>
            <person name="McCleary R.J."/>
            <person name="Kerkkamp H.M."/>
            <person name="Vos R.A."/>
            <person name="Guerreiro I."/>
            <person name="Calvete J.J."/>
            <person name="Wuster W."/>
            <person name="Woods A.E."/>
            <person name="Logan J.M."/>
            <person name="Harrison R.A."/>
            <person name="Castoe T.A."/>
            <person name="de Koning A.P."/>
            <person name="Pollock D.D."/>
            <person name="Yandell M."/>
            <person name="Calderon D."/>
            <person name="Renjifo C."/>
            <person name="Currier R.B."/>
            <person name="Salgado D."/>
            <person name="Pla D."/>
            <person name="Sanz L."/>
            <person name="Hyder A.S."/>
            <person name="Ribeiro J.M."/>
            <person name="Arntzen J.W."/>
            <person name="van den Thillart G.E."/>
            <person name="Boetzer M."/>
            <person name="Pirovano W."/>
            <person name="Dirks R.P."/>
            <person name="Spaink H.P."/>
            <person name="Duboule D."/>
            <person name="McGlinn E."/>
            <person name="Kini R.M."/>
            <person name="Richardson M.K."/>
        </authorList>
    </citation>
    <scope>NUCLEOTIDE SEQUENCE</scope>
    <source>
        <tissue evidence="2">Blood</tissue>
    </source>
</reference>
<dbReference type="PANTHER" id="PTHR48176">
    <property type="entry name" value="DDRGK DOMAIN-CONTAINING PROTEIN 1"/>
    <property type="match status" value="1"/>
</dbReference>
<dbReference type="InterPro" id="IPR050899">
    <property type="entry name" value="DDRGK_domain-containing"/>
</dbReference>
<feature type="compositionally biased region" description="Basic and acidic residues" evidence="1">
    <location>
        <begin position="465"/>
        <end position="482"/>
    </location>
</feature>
<comment type="caution">
    <text evidence="2">The sequence shown here is derived from an EMBL/GenBank/DDBJ whole genome shotgun (WGS) entry which is preliminary data.</text>
</comment>
<protein>
    <submittedName>
        <fullName evidence="2">Uncharacterized protein</fullName>
    </submittedName>
</protein>
<organism evidence="2 3">
    <name type="scientific">Ophiophagus hannah</name>
    <name type="common">King cobra</name>
    <name type="synonym">Naja hannah</name>
    <dbReference type="NCBI Taxonomy" id="8665"/>
    <lineage>
        <taxon>Eukaryota</taxon>
        <taxon>Metazoa</taxon>
        <taxon>Chordata</taxon>
        <taxon>Craniata</taxon>
        <taxon>Vertebrata</taxon>
        <taxon>Euteleostomi</taxon>
        <taxon>Lepidosauria</taxon>
        <taxon>Squamata</taxon>
        <taxon>Bifurcata</taxon>
        <taxon>Unidentata</taxon>
        <taxon>Episquamata</taxon>
        <taxon>Toxicofera</taxon>
        <taxon>Serpentes</taxon>
        <taxon>Colubroidea</taxon>
        <taxon>Elapidae</taxon>
        <taxon>Elapinae</taxon>
        <taxon>Ophiophagus</taxon>
    </lineage>
</organism>
<feature type="compositionally biased region" description="Low complexity" evidence="1">
    <location>
        <begin position="280"/>
        <end position="301"/>
    </location>
</feature>
<feature type="compositionally biased region" description="Basic residues" evidence="1">
    <location>
        <begin position="454"/>
        <end position="464"/>
    </location>
</feature>
<feature type="region of interest" description="Disordered" evidence="1">
    <location>
        <begin position="280"/>
        <end position="308"/>
    </location>
</feature>
<name>V8NUR3_OPHHA</name>
<evidence type="ECO:0000313" key="2">
    <source>
        <dbReference type="EMBL" id="ETE65706.1"/>
    </source>
</evidence>
<feature type="non-terminal residue" evidence="2">
    <location>
        <position position="1"/>
    </location>
</feature>
<feature type="compositionally biased region" description="Basic and acidic residues" evidence="1">
    <location>
        <begin position="429"/>
        <end position="453"/>
    </location>
</feature>
<dbReference type="AlphaFoldDB" id="V8NUR3"/>
<proteinExistence type="predicted"/>
<dbReference type="Proteomes" id="UP000018936">
    <property type="component" value="Unassembled WGS sequence"/>
</dbReference>
<evidence type="ECO:0000313" key="3">
    <source>
        <dbReference type="Proteomes" id="UP000018936"/>
    </source>
</evidence>
<feature type="compositionally biased region" description="Basic and acidic residues" evidence="1">
    <location>
        <begin position="353"/>
        <end position="420"/>
    </location>
</feature>
<sequence>MPPKTVILTTGTLLKNAPVEAHLDGGTLQMLPEHLEAEHPWLGKEGGCFSEGDASPPPNTCMIKKNKNGLQKQQNLLLQIKQPGQKTQTSKLVLTVPPQLGSEFPLLKEAAFRVVKRVTAVVKRIQLPPLSVPAGKDAATALNTYQAPEVCSHGHTDALMVVCPRTGPKSLVFRANALCLASDGRYSLHTPSNNAGHYRSLLFQLRHFIRDHRPHPSSNFCKACFFISFTGLNLSGKAFTIPSKFNITNKSSAERAISEIERGEFSRRPFQIKLDRSFFLPSSSSSSSSLSTRTRSAATSPVSLGTGGALEETDALPLMHSPATKCHKSRRGVKKLDLGTGLFVKIPHKSLKEKKEREGEGEEKEKEKERKEKVERKGKGKGVRKEGKKEKERRRGEKEGDKRERKGKEERKEGRKEGERKRKRRREKRKESRKERKKEGREEKEGDKRERKGKERKGKERKGKRSDGRRQAEKQADKKQGKEQFLLSSSPTPCSSGVPSTISEKCLSSPFLKSSSDGAATTSGGKLPSNTGRLLSCPPWTFFSLDWPDPNPATLLFSALSLPPPKSQHLFCNRVTKNWKRYSRSGVFETDEKGRIRAGWRLVCLRCSQQLEMNSFLLFLCFFYQIFKLFPWHPVPNQPRCLLGEEIINFFKNFYSLLSESLLWFAGSGCGWLSLCPVRLQQHGRLGKDKSQLRNRSSLQKAKKFYTQAWWTLGISVLTQPGSERANTDKGSSPHLLRFNNEFCSEGCCPLISSDKKEPCQVV</sequence>